<evidence type="ECO:0000256" key="9">
    <source>
        <dbReference type="ARBA" id="ARBA00023316"/>
    </source>
</evidence>
<dbReference type="Pfam" id="PF08245">
    <property type="entry name" value="Mur_ligase_M"/>
    <property type="match status" value="1"/>
</dbReference>
<keyword evidence="6 10" id="KW-0133">Cell shape</keyword>
<dbReference type="InterPro" id="IPR036565">
    <property type="entry name" value="Mur-like_cat_sf"/>
</dbReference>
<comment type="catalytic activity">
    <reaction evidence="10 11">
        <text>D-alanyl-D-alanine + UDP-N-acetyl-alpha-D-muramoyl-L-alanyl-gamma-D-glutamyl-meso-2,6-diaminopimelate + ATP = UDP-N-acetyl-alpha-D-muramoyl-L-alanyl-gamma-D-glutamyl-meso-2,6-diaminopimeloyl-D-alanyl-D-alanine + ADP + phosphate + H(+)</text>
        <dbReference type="Rhea" id="RHEA:28374"/>
        <dbReference type="ChEBI" id="CHEBI:15378"/>
        <dbReference type="ChEBI" id="CHEBI:30616"/>
        <dbReference type="ChEBI" id="CHEBI:43474"/>
        <dbReference type="ChEBI" id="CHEBI:57822"/>
        <dbReference type="ChEBI" id="CHEBI:61386"/>
        <dbReference type="ChEBI" id="CHEBI:83905"/>
        <dbReference type="ChEBI" id="CHEBI:456216"/>
        <dbReference type="EC" id="6.3.2.10"/>
    </reaction>
</comment>
<dbReference type="InterPro" id="IPR036615">
    <property type="entry name" value="Mur_ligase_C_dom_sf"/>
</dbReference>
<dbReference type="EC" id="6.3.2.10" evidence="10 11"/>
<evidence type="ECO:0000256" key="3">
    <source>
        <dbReference type="ARBA" id="ARBA00022618"/>
    </source>
</evidence>
<dbReference type="KEGG" id="broo:brsh051_05150"/>
<evidence type="ECO:0000259" key="14">
    <source>
        <dbReference type="Pfam" id="PF08245"/>
    </source>
</evidence>
<evidence type="ECO:0000256" key="10">
    <source>
        <dbReference type="HAMAP-Rule" id="MF_02019"/>
    </source>
</evidence>
<dbReference type="GO" id="GO:0071555">
    <property type="term" value="P:cell wall organization"/>
    <property type="evidence" value="ECO:0007669"/>
    <property type="project" value="UniProtKB-KW"/>
</dbReference>
<gene>
    <name evidence="10" type="primary">murF</name>
    <name evidence="15" type="ORF">brsh051_05150</name>
</gene>
<dbReference type="PANTHER" id="PTHR43024">
    <property type="entry name" value="UDP-N-ACETYLMURAMOYL-TRIPEPTIDE--D-ALANYL-D-ALANINE LIGASE"/>
    <property type="match status" value="1"/>
</dbReference>
<keyword evidence="8 10" id="KW-0131">Cell cycle</keyword>
<dbReference type="InterPro" id="IPR035911">
    <property type="entry name" value="MurE/MurF_N"/>
</dbReference>
<evidence type="ECO:0000256" key="8">
    <source>
        <dbReference type="ARBA" id="ARBA00023306"/>
    </source>
</evidence>
<dbReference type="InterPro" id="IPR051046">
    <property type="entry name" value="MurCDEF_CellWall_CoF430Synth"/>
</dbReference>
<dbReference type="InterPro" id="IPR005863">
    <property type="entry name" value="UDP-N-AcMur_synth"/>
</dbReference>
<dbReference type="InterPro" id="IPR004101">
    <property type="entry name" value="Mur_ligase_C"/>
</dbReference>
<protein>
    <recommendedName>
        <fullName evidence="10 11">UDP-N-acetylmuramoyl-tripeptide--D-alanyl-D-alanine ligase</fullName>
        <ecNumber evidence="10 11">6.3.2.10</ecNumber>
    </recommendedName>
    <alternativeName>
        <fullName evidence="10">D-alanyl-D-alanine-adding enzyme</fullName>
    </alternativeName>
</protein>
<organism evidence="15 16">
    <name type="scientific">Brooklawnia propionicigenes</name>
    <dbReference type="NCBI Taxonomy" id="3041175"/>
    <lineage>
        <taxon>Bacteria</taxon>
        <taxon>Bacillati</taxon>
        <taxon>Actinomycetota</taxon>
        <taxon>Actinomycetes</taxon>
        <taxon>Propionibacteriales</taxon>
        <taxon>Propionibacteriaceae</taxon>
        <taxon>Brooklawnia</taxon>
    </lineage>
</organism>
<dbReference type="HAMAP" id="MF_02019">
    <property type="entry name" value="MurF"/>
    <property type="match status" value="1"/>
</dbReference>
<dbReference type="Gene3D" id="3.90.190.20">
    <property type="entry name" value="Mur ligase, C-terminal domain"/>
    <property type="match status" value="1"/>
</dbReference>
<keyword evidence="16" id="KW-1185">Reference proteome</keyword>
<comment type="function">
    <text evidence="10 11">Involved in cell wall formation. Catalyzes the final step in the synthesis of UDP-N-acetylmuramoyl-pentapeptide, the precursor of murein.</text>
</comment>
<evidence type="ECO:0000256" key="5">
    <source>
        <dbReference type="ARBA" id="ARBA00022840"/>
    </source>
</evidence>
<dbReference type="EMBL" id="AP028056">
    <property type="protein sequence ID" value="BEH01234.1"/>
    <property type="molecule type" value="Genomic_DNA"/>
</dbReference>
<dbReference type="RefSeq" id="WP_286267286.1">
    <property type="nucleotide sequence ID" value="NZ_AP028056.1"/>
</dbReference>
<feature type="domain" description="Mur ligase central" evidence="14">
    <location>
        <begin position="115"/>
        <end position="313"/>
    </location>
</feature>
<evidence type="ECO:0000313" key="16">
    <source>
        <dbReference type="Proteomes" id="UP001431656"/>
    </source>
</evidence>
<dbReference type="InterPro" id="IPR013221">
    <property type="entry name" value="Mur_ligase_cen"/>
</dbReference>
<accession>A0AAN0KCG7</accession>
<comment type="similarity">
    <text evidence="10">Belongs to the MurCDEF family. MurF subfamily.</text>
</comment>
<evidence type="ECO:0000256" key="7">
    <source>
        <dbReference type="ARBA" id="ARBA00022984"/>
    </source>
</evidence>
<dbReference type="SUPFAM" id="SSF53244">
    <property type="entry name" value="MurD-like peptide ligases, peptide-binding domain"/>
    <property type="match status" value="1"/>
</dbReference>
<evidence type="ECO:0000259" key="12">
    <source>
        <dbReference type="Pfam" id="PF01225"/>
    </source>
</evidence>
<evidence type="ECO:0000259" key="13">
    <source>
        <dbReference type="Pfam" id="PF02875"/>
    </source>
</evidence>
<dbReference type="AlphaFoldDB" id="A0AAN0KCG7"/>
<evidence type="ECO:0000256" key="1">
    <source>
        <dbReference type="ARBA" id="ARBA00022490"/>
    </source>
</evidence>
<keyword evidence="3 10" id="KW-0132">Cell division</keyword>
<feature type="binding site" evidence="10">
    <location>
        <begin position="117"/>
        <end position="123"/>
    </location>
    <ligand>
        <name>ATP</name>
        <dbReference type="ChEBI" id="CHEBI:30616"/>
    </ligand>
</feature>
<feature type="domain" description="Mur ligase C-terminal" evidence="13">
    <location>
        <begin position="337"/>
        <end position="464"/>
    </location>
</feature>
<keyword evidence="2 10" id="KW-0436">Ligase</keyword>
<dbReference type="GO" id="GO:0047480">
    <property type="term" value="F:UDP-N-acetylmuramoyl-tripeptide-D-alanyl-D-alanine ligase activity"/>
    <property type="evidence" value="ECO:0007669"/>
    <property type="project" value="UniProtKB-UniRule"/>
</dbReference>
<evidence type="ECO:0000256" key="6">
    <source>
        <dbReference type="ARBA" id="ARBA00022960"/>
    </source>
</evidence>
<evidence type="ECO:0000256" key="4">
    <source>
        <dbReference type="ARBA" id="ARBA00022741"/>
    </source>
</evidence>
<keyword evidence="1 10" id="KW-0963">Cytoplasm</keyword>
<dbReference type="SUPFAM" id="SSF53623">
    <property type="entry name" value="MurD-like peptide ligases, catalytic domain"/>
    <property type="match status" value="1"/>
</dbReference>
<dbReference type="GO" id="GO:0009252">
    <property type="term" value="P:peptidoglycan biosynthetic process"/>
    <property type="evidence" value="ECO:0007669"/>
    <property type="project" value="UniProtKB-UniRule"/>
</dbReference>
<dbReference type="GO" id="GO:0008360">
    <property type="term" value="P:regulation of cell shape"/>
    <property type="evidence" value="ECO:0007669"/>
    <property type="project" value="UniProtKB-KW"/>
</dbReference>
<comment type="pathway">
    <text evidence="10 11">Cell wall biogenesis; peptidoglycan biosynthesis.</text>
</comment>
<dbReference type="Proteomes" id="UP001431656">
    <property type="component" value="Chromosome"/>
</dbReference>
<dbReference type="InterPro" id="IPR000713">
    <property type="entry name" value="Mur_ligase_N"/>
</dbReference>
<evidence type="ECO:0000256" key="11">
    <source>
        <dbReference type="RuleBase" id="RU004136"/>
    </source>
</evidence>
<comment type="subcellular location">
    <subcellularLocation>
        <location evidence="10 11">Cytoplasm</location>
    </subcellularLocation>
</comment>
<feature type="domain" description="Mur ligase N-terminal catalytic" evidence="12">
    <location>
        <begin position="34"/>
        <end position="78"/>
    </location>
</feature>
<dbReference type="GO" id="GO:0005524">
    <property type="term" value="F:ATP binding"/>
    <property type="evidence" value="ECO:0007669"/>
    <property type="project" value="UniProtKB-UniRule"/>
</dbReference>
<sequence length="480" mass="49357">MRTRSAAELAALIEAGGEPCTVTADPDTVVGPAVVIDSRQATSGALFVALPGENVDGHDYVAAAAALGATAAIVTHQVDAPLAELVCEDAQQGLTALARSLHAEARAAGLQTVAITGSAGKTSTKDLLAQILAAVGPTVSPAGSHNNELGNPLTVCQIDERTRYLVSEMGARAIGDVAYLCSIVHPSVSIVLNIGTAHLGEFGSKARTAEAKGEIVEALDPDGWAVLNAGDPFVDAMAPRTQARIARFMVGGTEPVDAELFVRATDLKPDDLDRYSFVLTVTGPGATAHSAKVQLRLIGEHQVADATAAATAALVLGVPLETVAAALNQATARARWRMELHELPNGAAVINDAYNANPESMAAALRAVAAIGERRRASRPQARTIAVIGDMLELGETSPELHAGIGQLAAELGYDEIVALGEHAQDIVGGAERVGARARIAEVQTVAGSLELQPGDVVLVKASRGLSLDEVADQLVGGEE</sequence>
<dbReference type="GO" id="GO:0051301">
    <property type="term" value="P:cell division"/>
    <property type="evidence" value="ECO:0007669"/>
    <property type="project" value="UniProtKB-KW"/>
</dbReference>
<keyword evidence="7 10" id="KW-0573">Peptidoglycan synthesis</keyword>
<dbReference type="GO" id="GO:0005737">
    <property type="term" value="C:cytoplasm"/>
    <property type="evidence" value="ECO:0007669"/>
    <property type="project" value="UniProtKB-SubCell"/>
</dbReference>
<dbReference type="SUPFAM" id="SSF63418">
    <property type="entry name" value="MurE/MurF N-terminal domain"/>
    <property type="match status" value="1"/>
</dbReference>
<dbReference type="Gene3D" id="3.40.1190.10">
    <property type="entry name" value="Mur-like, catalytic domain"/>
    <property type="match status" value="1"/>
</dbReference>
<dbReference type="Pfam" id="PF01225">
    <property type="entry name" value="Mur_ligase"/>
    <property type="match status" value="1"/>
</dbReference>
<reference evidence="15" key="1">
    <citation type="journal article" date="2024" name="Int. J. Syst. Evol. Microbiol.">
        <title>Brooklawnia propionicigenes sp. nov., a facultatively anaerobic, propionate-producing bacterium isolated from a methanogenic reactor treating waste from cattle farms.</title>
        <authorList>
            <person name="Akita Y."/>
            <person name="Ueki A."/>
            <person name="Tonouchi A."/>
            <person name="Sugawara Y."/>
            <person name="Honma S."/>
            <person name="Kaku N."/>
            <person name="Ueki K."/>
        </authorList>
    </citation>
    <scope>NUCLEOTIDE SEQUENCE</scope>
    <source>
        <strain evidence="15">SH051</strain>
    </source>
</reference>
<evidence type="ECO:0000313" key="15">
    <source>
        <dbReference type="EMBL" id="BEH01234.1"/>
    </source>
</evidence>
<name>A0AAN0KCG7_9ACTN</name>
<dbReference type="NCBIfam" id="TIGR01143">
    <property type="entry name" value="murF"/>
    <property type="match status" value="1"/>
</dbReference>
<dbReference type="Gene3D" id="3.40.1390.10">
    <property type="entry name" value="MurE/MurF, N-terminal domain"/>
    <property type="match status" value="1"/>
</dbReference>
<dbReference type="Pfam" id="PF02875">
    <property type="entry name" value="Mur_ligase_C"/>
    <property type="match status" value="1"/>
</dbReference>
<keyword evidence="4 10" id="KW-0547">Nucleotide-binding</keyword>
<keyword evidence="5 10" id="KW-0067">ATP-binding</keyword>
<dbReference type="PANTHER" id="PTHR43024:SF1">
    <property type="entry name" value="UDP-N-ACETYLMURAMOYL-TRIPEPTIDE--D-ALANYL-D-ALANINE LIGASE"/>
    <property type="match status" value="1"/>
</dbReference>
<evidence type="ECO:0000256" key="2">
    <source>
        <dbReference type="ARBA" id="ARBA00022598"/>
    </source>
</evidence>
<proteinExistence type="inferred from homology"/>
<keyword evidence="9 10" id="KW-0961">Cell wall biogenesis/degradation</keyword>